<gene>
    <name evidence="1" type="ORF">FSB_LOCUS54874</name>
</gene>
<sequence length="132" mass="15070">MVELSCAATCRDWTDRLCSEPGSLAFPEPDLASFRNRNLGPSKELAIRNLEIVSKESITEIYKSNFEFNSVEPPWPEIHQEPSDWVGRDEIIPASIERKANSVDLPLSLRIIKRKMQWQDGFREVGESALTH</sequence>
<evidence type="ECO:0000313" key="1">
    <source>
        <dbReference type="EMBL" id="SPD26992.1"/>
    </source>
</evidence>
<dbReference type="AlphaFoldDB" id="A0A2N9IQ52"/>
<reference evidence="1" key="1">
    <citation type="submission" date="2018-02" db="EMBL/GenBank/DDBJ databases">
        <authorList>
            <person name="Cohen D.B."/>
            <person name="Kent A.D."/>
        </authorList>
    </citation>
    <scope>NUCLEOTIDE SEQUENCE</scope>
</reference>
<dbReference type="EMBL" id="OIVN01006174">
    <property type="protein sequence ID" value="SPD26992.1"/>
    <property type="molecule type" value="Genomic_DNA"/>
</dbReference>
<proteinExistence type="predicted"/>
<protein>
    <submittedName>
        <fullName evidence="1">Uncharacterized protein</fullName>
    </submittedName>
</protein>
<accession>A0A2N9IQ52</accession>
<organism evidence="1">
    <name type="scientific">Fagus sylvatica</name>
    <name type="common">Beechnut</name>
    <dbReference type="NCBI Taxonomy" id="28930"/>
    <lineage>
        <taxon>Eukaryota</taxon>
        <taxon>Viridiplantae</taxon>
        <taxon>Streptophyta</taxon>
        <taxon>Embryophyta</taxon>
        <taxon>Tracheophyta</taxon>
        <taxon>Spermatophyta</taxon>
        <taxon>Magnoliopsida</taxon>
        <taxon>eudicotyledons</taxon>
        <taxon>Gunneridae</taxon>
        <taxon>Pentapetalae</taxon>
        <taxon>rosids</taxon>
        <taxon>fabids</taxon>
        <taxon>Fagales</taxon>
        <taxon>Fagaceae</taxon>
        <taxon>Fagus</taxon>
    </lineage>
</organism>
<name>A0A2N9IQ52_FAGSY</name>